<feature type="domain" description="DUF4097" evidence="2">
    <location>
        <begin position="42"/>
        <end position="261"/>
    </location>
</feature>
<dbReference type="Proteomes" id="UP000549913">
    <property type="component" value="Unassembled WGS sequence"/>
</dbReference>
<protein>
    <recommendedName>
        <fullName evidence="2">DUF4097 domain-containing protein</fullName>
    </recommendedName>
</protein>
<sequence length="298" mass="30933">MVLEKWIVTGPKVIDIELVRSLKVGLIGGQVDIIGHDEPGARIEVHSVSGKDLKVSIDGDRLGIDHPQLRWDNFVEVFKSWRGNAKADISIMVPRDAALKFGVISASALISGLVTDARISTVTGDVVIDAVHGDLDVNTVSGEISIRDHVGLVSAHTVSGDIAAAGEIRRFSADGVSGEVFVDSTGVPTAIENNTVSGDLTVRLDASTAARYNVNSVSGTLQLGPNTIKGPRGGGYNGQTGELDGSWTEFRANSVSGDITVLYRGTADSAEGSARASAPSDGTPDSTADTPSDAEASV</sequence>
<accession>A0A852STN7</accession>
<dbReference type="Pfam" id="PF13349">
    <property type="entry name" value="DUF4097"/>
    <property type="match status" value="1"/>
</dbReference>
<name>A0A852STN7_9MICO</name>
<evidence type="ECO:0000259" key="2">
    <source>
        <dbReference type="Pfam" id="PF13349"/>
    </source>
</evidence>
<dbReference type="AlphaFoldDB" id="A0A852STN7"/>
<proteinExistence type="predicted"/>
<dbReference type="InterPro" id="IPR025164">
    <property type="entry name" value="Toastrack_DUF4097"/>
</dbReference>
<evidence type="ECO:0000256" key="1">
    <source>
        <dbReference type="SAM" id="MobiDB-lite"/>
    </source>
</evidence>
<feature type="region of interest" description="Disordered" evidence="1">
    <location>
        <begin position="268"/>
        <end position="298"/>
    </location>
</feature>
<comment type="caution">
    <text evidence="3">The sequence shown here is derived from an EMBL/GenBank/DDBJ whole genome shotgun (WGS) entry which is preliminary data.</text>
</comment>
<reference evidence="3 4" key="1">
    <citation type="submission" date="2020-07" db="EMBL/GenBank/DDBJ databases">
        <title>Sequencing the genomes of 1000 actinobacteria strains.</title>
        <authorList>
            <person name="Klenk H.-P."/>
        </authorList>
    </citation>
    <scope>NUCLEOTIDE SEQUENCE [LARGE SCALE GENOMIC DNA]</scope>
    <source>
        <strain evidence="3 4">DSM 26474</strain>
    </source>
</reference>
<dbReference type="EMBL" id="JACCBM010000001">
    <property type="protein sequence ID" value="NYD72014.1"/>
    <property type="molecule type" value="Genomic_DNA"/>
</dbReference>
<evidence type="ECO:0000313" key="3">
    <source>
        <dbReference type="EMBL" id="NYD72014.1"/>
    </source>
</evidence>
<gene>
    <name evidence="3" type="ORF">BJ984_003172</name>
</gene>
<organism evidence="3 4">
    <name type="scientific">Herbiconiux flava</name>
    <dbReference type="NCBI Taxonomy" id="881268"/>
    <lineage>
        <taxon>Bacteria</taxon>
        <taxon>Bacillati</taxon>
        <taxon>Actinomycetota</taxon>
        <taxon>Actinomycetes</taxon>
        <taxon>Micrococcales</taxon>
        <taxon>Microbacteriaceae</taxon>
        <taxon>Herbiconiux</taxon>
    </lineage>
</organism>
<keyword evidence="4" id="KW-1185">Reference proteome</keyword>
<evidence type="ECO:0000313" key="4">
    <source>
        <dbReference type="Proteomes" id="UP000549913"/>
    </source>
</evidence>
<dbReference type="RefSeq" id="WP_179548841.1">
    <property type="nucleotide sequence ID" value="NZ_BSEW01000002.1"/>
</dbReference>